<evidence type="ECO:0000313" key="13">
    <source>
        <dbReference type="Proteomes" id="UP001162881"/>
    </source>
</evidence>
<keyword evidence="7" id="KW-0560">Oxidoreductase</keyword>
<gene>
    <name evidence="12" type="ORF">MTR62_06575</name>
</gene>
<sequence length="859" mass="92005">MDVIRTTCAYCGVGCGVTAGVVAGGDRGVSISGDPKHPANKGRLCSKGTHLGETVGLEGRLLHPRVDGRRTDWDSAFDALADRMRACIEEHGPDSVAFYVSGQLLTEDYYAANKLMKGFVGSANIDTNSRLCMASAVAAYNRAFGEDVVPCSYEDLDAADLIVLVGSNTAWCHPVVWQRIEKARERRAAKLVVIDPRRTETAEQADLHVAVAPDGDVALFNALLARMAAMGLVDRAFMAARVECPADFWDGLDGDPGVDPVVFEQLCTLVAAHPRMVTLFSQGANQSVGGTDKGNAIINLHLATGRINRIGAGPFSITGQPNAMGGREVGGLANTLACHMGFSEDERAAAAAYWKAPKICTGPGLKAVDLFRAVHAGKIKFLWVMATNPAVSMPDSGFVREALERCETLVVSDVIADTDTARRADILLPAEAWGEKNGTVTNSERCVSRQRRLFDSPGEALADWRIIAGLAARMGWESAFDWPNAAAVFREYAAMTGLSAARGLRLDLTAWADLSDEEYDALEPFQWGGERPLAWRFSHPSGKARMVRVAPACTTPDAAFPLRLNTARYRDQWHTMTRTGLSPTLSQHRPEPLVEVHPRDAAKEGLTDGSLARVMTRQGDAVFRVRIGEGQREGEICVPMHWTDAMSGGGRANRLPGQGVDPVSGQPGFKNSAARLIAVRADWQAFLVREDVFTPEGLLYWTRARVATGWLYELAGEGAVDLDALLPEGERLEVADIVRGMRRIAVRGEDGRLLAAAYLTRSGTLPQRGWVASQIGLDAASASELLAGRPSTPLPDRGAIVCVCHGVGEKDIAEAALQGADSVAAIGACTKAGTNCGSCRPAIAKLLQACATQAREPAE</sequence>
<dbReference type="RefSeq" id="WP_244018221.1">
    <property type="nucleotide sequence ID" value="NZ_JALHLF010000015.1"/>
</dbReference>
<dbReference type="SUPFAM" id="SSF50692">
    <property type="entry name" value="ADC-like"/>
    <property type="match status" value="1"/>
</dbReference>
<dbReference type="EMBL" id="JALHLF010000015">
    <property type="protein sequence ID" value="MCJ2182367.1"/>
    <property type="molecule type" value="Genomic_DNA"/>
</dbReference>
<comment type="cofactor">
    <cofactor evidence="2">
        <name>[4Fe-4S] cluster</name>
        <dbReference type="ChEBI" id="CHEBI:49883"/>
    </cofactor>
</comment>
<keyword evidence="4" id="KW-0004">4Fe-4S</keyword>
<keyword evidence="6" id="KW-0479">Metal-binding</keyword>
<dbReference type="Pfam" id="PF00384">
    <property type="entry name" value="Molybdopterin"/>
    <property type="match status" value="1"/>
</dbReference>
<keyword evidence="9" id="KW-0411">Iron-sulfur</keyword>
<comment type="similarity">
    <text evidence="3">Belongs to the prokaryotic molybdopterin-containing oxidoreductase family. NasA/NapA/NarB subfamily.</text>
</comment>
<evidence type="ECO:0000256" key="10">
    <source>
        <dbReference type="ARBA" id="ARBA00023063"/>
    </source>
</evidence>
<dbReference type="Pfam" id="PF01568">
    <property type="entry name" value="Molydop_binding"/>
    <property type="match status" value="1"/>
</dbReference>
<comment type="cofactor">
    <cofactor evidence="1">
        <name>Mo-bis(molybdopterin guanine dinucleotide)</name>
        <dbReference type="ChEBI" id="CHEBI:60539"/>
    </cofactor>
</comment>
<evidence type="ECO:0000259" key="11">
    <source>
        <dbReference type="PROSITE" id="PS51669"/>
    </source>
</evidence>
<comment type="caution">
    <text evidence="12">The sequence shown here is derived from an EMBL/GenBank/DDBJ whole genome shotgun (WGS) entry which is preliminary data.</text>
</comment>
<dbReference type="InterPro" id="IPR006657">
    <property type="entry name" value="MoPterin_dinucl-bd_dom"/>
</dbReference>
<evidence type="ECO:0000256" key="9">
    <source>
        <dbReference type="ARBA" id="ARBA00023014"/>
    </source>
</evidence>
<evidence type="ECO:0000313" key="12">
    <source>
        <dbReference type="EMBL" id="MCJ2182367.1"/>
    </source>
</evidence>
<dbReference type="Pfam" id="PF04879">
    <property type="entry name" value="Molybdop_Fe4S4"/>
    <property type="match status" value="1"/>
</dbReference>
<proteinExistence type="inferred from homology"/>
<dbReference type="Gene3D" id="2.20.25.90">
    <property type="entry name" value="ADC-like domains"/>
    <property type="match status" value="1"/>
</dbReference>
<organism evidence="12 13">
    <name type="scientific">Novosphingobium organovorum</name>
    <dbReference type="NCBI Taxonomy" id="2930092"/>
    <lineage>
        <taxon>Bacteria</taxon>
        <taxon>Pseudomonadati</taxon>
        <taxon>Pseudomonadota</taxon>
        <taxon>Alphaproteobacteria</taxon>
        <taxon>Sphingomonadales</taxon>
        <taxon>Sphingomonadaceae</taxon>
        <taxon>Novosphingobium</taxon>
    </lineage>
</organism>
<keyword evidence="13" id="KW-1185">Reference proteome</keyword>
<feature type="domain" description="4Fe-4S Mo/W bis-MGD-type" evidence="11">
    <location>
        <begin position="1"/>
        <end position="59"/>
    </location>
</feature>
<dbReference type="SUPFAM" id="SSF53706">
    <property type="entry name" value="Formate dehydrogenase/DMSO reductase, domains 1-3"/>
    <property type="match status" value="1"/>
</dbReference>
<dbReference type="Gene3D" id="3.40.50.740">
    <property type="match status" value="1"/>
</dbReference>
<dbReference type="InterPro" id="IPR041957">
    <property type="entry name" value="CT_Nitrate-R-NapA-like"/>
</dbReference>
<name>A0ABT0BBC8_9SPHN</name>
<dbReference type="Proteomes" id="UP001162881">
    <property type="component" value="Unassembled WGS sequence"/>
</dbReference>
<dbReference type="InterPro" id="IPR006656">
    <property type="entry name" value="Mopterin_OxRdtase"/>
</dbReference>
<dbReference type="Gene3D" id="3.40.228.10">
    <property type="entry name" value="Dimethylsulfoxide Reductase, domain 2"/>
    <property type="match status" value="1"/>
</dbReference>
<evidence type="ECO:0000256" key="6">
    <source>
        <dbReference type="ARBA" id="ARBA00022723"/>
    </source>
</evidence>
<evidence type="ECO:0000256" key="3">
    <source>
        <dbReference type="ARBA" id="ARBA00008747"/>
    </source>
</evidence>
<dbReference type="InterPro" id="IPR007419">
    <property type="entry name" value="BFD-like_2Fe2S-bd_dom"/>
</dbReference>
<dbReference type="PROSITE" id="PS51669">
    <property type="entry name" value="4FE4S_MOW_BIS_MGD"/>
    <property type="match status" value="1"/>
</dbReference>
<evidence type="ECO:0000256" key="2">
    <source>
        <dbReference type="ARBA" id="ARBA00001966"/>
    </source>
</evidence>
<dbReference type="Gene3D" id="2.40.40.20">
    <property type="match status" value="1"/>
</dbReference>
<dbReference type="SMART" id="SM00926">
    <property type="entry name" value="Molybdop_Fe4S4"/>
    <property type="match status" value="1"/>
</dbReference>
<dbReference type="InterPro" id="IPR050123">
    <property type="entry name" value="Prok_molybdopt-oxidoreductase"/>
</dbReference>
<keyword evidence="5" id="KW-0500">Molybdenum</keyword>
<evidence type="ECO:0000256" key="4">
    <source>
        <dbReference type="ARBA" id="ARBA00022485"/>
    </source>
</evidence>
<dbReference type="CDD" id="cd02754">
    <property type="entry name" value="MopB_Nitrate-R-NapA-like"/>
    <property type="match status" value="1"/>
</dbReference>
<evidence type="ECO:0000256" key="1">
    <source>
        <dbReference type="ARBA" id="ARBA00001942"/>
    </source>
</evidence>
<keyword evidence="10" id="KW-0534">Nitrate assimilation</keyword>
<accession>A0ABT0BBC8</accession>
<dbReference type="Gene3D" id="1.10.10.1100">
    <property type="entry name" value="BFD-like [2Fe-2S]-binding domain"/>
    <property type="match status" value="1"/>
</dbReference>
<reference evidence="12" key="1">
    <citation type="submission" date="2022-03" db="EMBL/GenBank/DDBJ databases">
        <title>Identification of a novel bacterium isolated from mangrove sediments.</title>
        <authorList>
            <person name="Pan X."/>
        </authorList>
    </citation>
    <scope>NUCLEOTIDE SEQUENCE</scope>
    <source>
        <strain evidence="12">B1949</strain>
    </source>
</reference>
<dbReference type="Pfam" id="PF04324">
    <property type="entry name" value="Fer2_BFD"/>
    <property type="match status" value="1"/>
</dbReference>
<dbReference type="InterPro" id="IPR006963">
    <property type="entry name" value="Mopterin_OxRdtase_4Fe-4S_dom"/>
</dbReference>
<evidence type="ECO:0000256" key="7">
    <source>
        <dbReference type="ARBA" id="ARBA00023002"/>
    </source>
</evidence>
<evidence type="ECO:0000256" key="5">
    <source>
        <dbReference type="ARBA" id="ARBA00022505"/>
    </source>
</evidence>
<evidence type="ECO:0000256" key="8">
    <source>
        <dbReference type="ARBA" id="ARBA00023004"/>
    </source>
</evidence>
<dbReference type="PANTHER" id="PTHR43105">
    <property type="entry name" value="RESPIRATORY NITRATE REDUCTASE"/>
    <property type="match status" value="1"/>
</dbReference>
<dbReference type="InterPro" id="IPR009010">
    <property type="entry name" value="Asp_de-COase-like_dom_sf"/>
</dbReference>
<dbReference type="PANTHER" id="PTHR43105:SF9">
    <property type="entry name" value="NADPH-FE(3+) OXIDOREDUCTASE SUBUNIT ALPHA"/>
    <property type="match status" value="1"/>
</dbReference>
<protein>
    <submittedName>
        <fullName evidence="12">Molybdopterin-dependent oxidoreductase</fullName>
    </submittedName>
</protein>
<dbReference type="InterPro" id="IPR041854">
    <property type="entry name" value="BFD-like_2Fe2S-bd_dom_sf"/>
</dbReference>
<keyword evidence="8" id="KW-0408">Iron</keyword>
<dbReference type="CDD" id="cd02791">
    <property type="entry name" value="MopB_CT_Nitrate-R-NapA-like"/>
    <property type="match status" value="1"/>
</dbReference>